<dbReference type="GO" id="GO:0005737">
    <property type="term" value="C:cytoplasm"/>
    <property type="evidence" value="ECO:0007669"/>
    <property type="project" value="UniProtKB-SubCell"/>
</dbReference>
<comment type="subcellular location">
    <subcellularLocation>
        <location evidence="2">Cytoplasm</location>
    </subcellularLocation>
    <subcellularLocation>
        <location evidence="1">Nucleus</location>
    </subcellularLocation>
</comment>
<evidence type="ECO:0000256" key="3">
    <source>
        <dbReference type="ARBA" id="ARBA00005229"/>
    </source>
</evidence>
<dbReference type="Proteomes" id="UP000799441">
    <property type="component" value="Unassembled WGS sequence"/>
</dbReference>
<dbReference type="Gene3D" id="2.40.128.320">
    <property type="entry name" value="Protein HRI1, N-terminal domain"/>
    <property type="match status" value="1"/>
</dbReference>
<dbReference type="InterPro" id="IPR043047">
    <property type="entry name" value="Hri1_N_sf"/>
</dbReference>
<evidence type="ECO:0000313" key="7">
    <source>
        <dbReference type="EMBL" id="KAF2718185.1"/>
    </source>
</evidence>
<name>A0A9P4UMQ1_9PEZI</name>
<accession>A0A9P4UMQ1</accession>
<dbReference type="InterPro" id="IPR038744">
    <property type="entry name" value="Hri1_N"/>
</dbReference>
<dbReference type="AlphaFoldDB" id="A0A9P4UMQ1"/>
<evidence type="ECO:0000256" key="5">
    <source>
        <dbReference type="ARBA" id="ARBA00022490"/>
    </source>
</evidence>
<evidence type="ECO:0000256" key="2">
    <source>
        <dbReference type="ARBA" id="ARBA00004496"/>
    </source>
</evidence>
<evidence type="ECO:0000256" key="1">
    <source>
        <dbReference type="ARBA" id="ARBA00004123"/>
    </source>
</evidence>
<comment type="similarity">
    <text evidence="3">Belongs to the HRI1 family.</text>
</comment>
<dbReference type="GO" id="GO:0005634">
    <property type="term" value="C:nucleus"/>
    <property type="evidence" value="ECO:0007669"/>
    <property type="project" value="UniProtKB-SubCell"/>
</dbReference>
<dbReference type="InterPro" id="IPR031818">
    <property type="entry name" value="Hri1"/>
</dbReference>
<proteinExistence type="inferred from homology"/>
<keyword evidence="5" id="KW-0963">Cytoplasm</keyword>
<keyword evidence="6" id="KW-0539">Nucleus</keyword>
<keyword evidence="8" id="KW-1185">Reference proteome</keyword>
<reference evidence="7" key="1">
    <citation type="journal article" date="2020" name="Stud. Mycol.">
        <title>101 Dothideomycetes genomes: a test case for predicting lifestyles and emergence of pathogens.</title>
        <authorList>
            <person name="Haridas S."/>
            <person name="Albert R."/>
            <person name="Binder M."/>
            <person name="Bloem J."/>
            <person name="Labutti K."/>
            <person name="Salamov A."/>
            <person name="Andreopoulos B."/>
            <person name="Baker S."/>
            <person name="Barry K."/>
            <person name="Bills G."/>
            <person name="Bluhm B."/>
            <person name="Cannon C."/>
            <person name="Castanera R."/>
            <person name="Culley D."/>
            <person name="Daum C."/>
            <person name="Ezra D."/>
            <person name="Gonzalez J."/>
            <person name="Henrissat B."/>
            <person name="Kuo A."/>
            <person name="Liang C."/>
            <person name="Lipzen A."/>
            <person name="Lutzoni F."/>
            <person name="Magnuson J."/>
            <person name="Mondo S."/>
            <person name="Nolan M."/>
            <person name="Ohm R."/>
            <person name="Pangilinan J."/>
            <person name="Park H.-J."/>
            <person name="Ramirez L."/>
            <person name="Alfaro M."/>
            <person name="Sun H."/>
            <person name="Tritt A."/>
            <person name="Yoshinaga Y."/>
            <person name="Zwiers L.-H."/>
            <person name="Turgeon B."/>
            <person name="Goodwin S."/>
            <person name="Spatafora J."/>
            <person name="Crous P."/>
            <person name="Grigoriev I."/>
        </authorList>
    </citation>
    <scope>NUCLEOTIDE SEQUENCE</scope>
    <source>
        <strain evidence="7">CBS 116435</strain>
    </source>
</reference>
<evidence type="ECO:0000313" key="8">
    <source>
        <dbReference type="Proteomes" id="UP000799441"/>
    </source>
</evidence>
<dbReference type="CDD" id="cd11692">
    <property type="entry name" value="HRI1_N_like"/>
    <property type="match status" value="1"/>
</dbReference>
<dbReference type="OrthoDB" id="4045395at2759"/>
<gene>
    <name evidence="7" type="ORF">K431DRAFT_315174</name>
</gene>
<protein>
    <recommendedName>
        <fullName evidence="4">Protein HRI1</fullName>
    </recommendedName>
</protein>
<evidence type="ECO:0000256" key="6">
    <source>
        <dbReference type="ARBA" id="ARBA00023242"/>
    </source>
</evidence>
<dbReference type="Pfam" id="PF16815">
    <property type="entry name" value="HRI1"/>
    <property type="match status" value="1"/>
</dbReference>
<dbReference type="CDD" id="cd11693">
    <property type="entry name" value="HRI1_C_like"/>
    <property type="match status" value="1"/>
</dbReference>
<evidence type="ECO:0000256" key="4">
    <source>
        <dbReference type="ARBA" id="ARBA00017063"/>
    </source>
</evidence>
<sequence>MAKISLSHRKWIRWLPEEASEPTTTLVLTSPEKRFVDLRVFKPPKGNDEIEDILPLARLDWAIGGHSESESRNATDGTVYTHSKWHHWVSSRVPNSEVEGVADEGDMVVQQDGTVLEKGSMVNPETGTVGDYEEVWFDEAAVGTTGKVKCIVLALQDDRHKERGMVIRAGQWCQAVLRTGDHVTLERWKWSDPSSSESGNNSSGWHRQVRIGDGFVPCGAAIEGSDAGRLKPGGEVTFKEQIWKVVELNEFVS</sequence>
<comment type="caution">
    <text evidence="7">The sequence shown here is derived from an EMBL/GenBank/DDBJ whole genome shotgun (WGS) entry which is preliminary data.</text>
</comment>
<organism evidence="7 8">
    <name type="scientific">Polychaeton citri CBS 116435</name>
    <dbReference type="NCBI Taxonomy" id="1314669"/>
    <lineage>
        <taxon>Eukaryota</taxon>
        <taxon>Fungi</taxon>
        <taxon>Dikarya</taxon>
        <taxon>Ascomycota</taxon>
        <taxon>Pezizomycotina</taxon>
        <taxon>Dothideomycetes</taxon>
        <taxon>Dothideomycetidae</taxon>
        <taxon>Capnodiales</taxon>
        <taxon>Capnodiaceae</taxon>
        <taxon>Polychaeton</taxon>
    </lineage>
</organism>
<dbReference type="EMBL" id="MU003829">
    <property type="protein sequence ID" value="KAF2718185.1"/>
    <property type="molecule type" value="Genomic_DNA"/>
</dbReference>